<evidence type="ECO:0000313" key="2">
    <source>
        <dbReference type="Proteomes" id="UP000028073"/>
    </source>
</evidence>
<proteinExistence type="predicted"/>
<dbReference type="OrthoDB" id="7063962at2"/>
<accession>A0A081N6L9</accession>
<sequence length="97" mass="11027">MKSDAVVSVKFYSKENGGRITPVPAHQYQCVFLTSETKGYDCRFIMSEEKILYPENTYELEVKFMDSRTALAAIKPLSGFRIWEGKVIGEGKLIKVL</sequence>
<dbReference type="AlphaFoldDB" id="A0A081N6L9"/>
<comment type="caution">
    <text evidence="1">The sequence shown here is derived from an EMBL/GenBank/DDBJ whole genome shotgun (WGS) entry which is preliminary data.</text>
</comment>
<protein>
    <recommendedName>
        <fullName evidence="3">Translation elongation factor EFTu/EF1A C-terminal domain-containing protein</fullName>
    </recommendedName>
</protein>
<keyword evidence="2" id="KW-1185">Reference proteome</keyword>
<dbReference type="Proteomes" id="UP000028073">
    <property type="component" value="Unassembled WGS sequence"/>
</dbReference>
<evidence type="ECO:0000313" key="1">
    <source>
        <dbReference type="EMBL" id="KEQ14092.1"/>
    </source>
</evidence>
<evidence type="ECO:0008006" key="3">
    <source>
        <dbReference type="Google" id="ProtNLM"/>
    </source>
</evidence>
<dbReference type="eggNOG" id="ENOG502ZPV6">
    <property type="taxonomic scope" value="Bacteria"/>
</dbReference>
<dbReference type="RefSeq" id="WP_034841945.1">
    <property type="nucleotide sequence ID" value="NZ_JOKH01000008.1"/>
</dbReference>
<organism evidence="1 2">
    <name type="scientific">Endozoicomonas numazuensis</name>
    <dbReference type="NCBI Taxonomy" id="1137799"/>
    <lineage>
        <taxon>Bacteria</taxon>
        <taxon>Pseudomonadati</taxon>
        <taxon>Pseudomonadota</taxon>
        <taxon>Gammaproteobacteria</taxon>
        <taxon>Oceanospirillales</taxon>
        <taxon>Endozoicomonadaceae</taxon>
        <taxon>Endozoicomonas</taxon>
    </lineage>
</organism>
<gene>
    <name evidence="1" type="ORF">GZ78_26070</name>
</gene>
<reference evidence="1 2" key="1">
    <citation type="submission" date="2014-06" db="EMBL/GenBank/DDBJ databases">
        <title>Whole Genome Sequences of Three Symbiotic Endozoicomonas Bacteria.</title>
        <authorList>
            <person name="Neave M.J."/>
            <person name="Apprill A."/>
            <person name="Voolstra C.R."/>
        </authorList>
    </citation>
    <scope>NUCLEOTIDE SEQUENCE [LARGE SCALE GENOMIC DNA]</scope>
    <source>
        <strain evidence="1 2">DSM 25634</strain>
    </source>
</reference>
<dbReference type="EMBL" id="JOKH01000008">
    <property type="protein sequence ID" value="KEQ14092.1"/>
    <property type="molecule type" value="Genomic_DNA"/>
</dbReference>
<dbReference type="STRING" id="1137799.GZ78_26070"/>
<dbReference type="Gene3D" id="2.40.30.10">
    <property type="entry name" value="Translation factors"/>
    <property type="match status" value="1"/>
</dbReference>
<name>A0A081N6L9_9GAMM</name>